<protein>
    <submittedName>
        <fullName evidence="1">Uncharacterized protein</fullName>
    </submittedName>
</protein>
<organism evidence="1 2">
    <name type="scientific">Brachionus plicatilis</name>
    <name type="common">Marine rotifer</name>
    <name type="synonym">Brachionus muelleri</name>
    <dbReference type="NCBI Taxonomy" id="10195"/>
    <lineage>
        <taxon>Eukaryota</taxon>
        <taxon>Metazoa</taxon>
        <taxon>Spiralia</taxon>
        <taxon>Gnathifera</taxon>
        <taxon>Rotifera</taxon>
        <taxon>Eurotatoria</taxon>
        <taxon>Monogononta</taxon>
        <taxon>Pseudotrocha</taxon>
        <taxon>Ploima</taxon>
        <taxon>Brachionidae</taxon>
        <taxon>Brachionus</taxon>
    </lineage>
</organism>
<sequence length="70" mass="7823">MVTLKLLKYLRETDQYLVNTIKFQIDVCANQIQYLVSTIGHNIPGMPLNSSLPISGKLFTKSMTTAPPIL</sequence>
<dbReference type="EMBL" id="REGN01001847">
    <property type="protein sequence ID" value="RNA32109.1"/>
    <property type="molecule type" value="Genomic_DNA"/>
</dbReference>
<gene>
    <name evidence="1" type="ORF">BpHYR1_050515</name>
</gene>
<reference evidence="1 2" key="1">
    <citation type="journal article" date="2018" name="Sci. Rep.">
        <title>Genomic signatures of local adaptation to the degree of environmental predictability in rotifers.</title>
        <authorList>
            <person name="Franch-Gras L."/>
            <person name="Hahn C."/>
            <person name="Garcia-Roger E.M."/>
            <person name="Carmona M.J."/>
            <person name="Serra M."/>
            <person name="Gomez A."/>
        </authorList>
    </citation>
    <scope>NUCLEOTIDE SEQUENCE [LARGE SCALE GENOMIC DNA]</scope>
    <source>
        <strain evidence="1">HYR1</strain>
    </source>
</reference>
<proteinExistence type="predicted"/>
<name>A0A3M7S8T0_BRAPC</name>
<accession>A0A3M7S8T0</accession>
<keyword evidence="2" id="KW-1185">Reference proteome</keyword>
<dbReference type="AlphaFoldDB" id="A0A3M7S8T0"/>
<dbReference type="Proteomes" id="UP000276133">
    <property type="component" value="Unassembled WGS sequence"/>
</dbReference>
<evidence type="ECO:0000313" key="1">
    <source>
        <dbReference type="EMBL" id="RNA32109.1"/>
    </source>
</evidence>
<comment type="caution">
    <text evidence="1">The sequence shown here is derived from an EMBL/GenBank/DDBJ whole genome shotgun (WGS) entry which is preliminary data.</text>
</comment>
<evidence type="ECO:0000313" key="2">
    <source>
        <dbReference type="Proteomes" id="UP000276133"/>
    </source>
</evidence>